<dbReference type="SUPFAM" id="SSF161098">
    <property type="entry name" value="MetI-like"/>
    <property type="match status" value="1"/>
</dbReference>
<dbReference type="EMBL" id="JAUHPX010000003">
    <property type="protein sequence ID" value="MDN4487830.1"/>
    <property type="molecule type" value="Genomic_DNA"/>
</dbReference>
<evidence type="ECO:0000313" key="10">
    <source>
        <dbReference type="Proteomes" id="UP001172737"/>
    </source>
</evidence>
<evidence type="ECO:0000256" key="2">
    <source>
        <dbReference type="ARBA" id="ARBA00022448"/>
    </source>
</evidence>
<dbReference type="PROSITE" id="PS50928">
    <property type="entry name" value="ABC_TM1"/>
    <property type="match status" value="1"/>
</dbReference>
<feature type="transmembrane region" description="Helical" evidence="7">
    <location>
        <begin position="185"/>
        <end position="210"/>
    </location>
</feature>
<dbReference type="RefSeq" id="WP_301119212.1">
    <property type="nucleotide sequence ID" value="NZ_JAUHPX010000003.1"/>
</dbReference>
<dbReference type="PANTHER" id="PTHR43744">
    <property type="entry name" value="ABC TRANSPORTER PERMEASE PROTEIN MG189-RELATED-RELATED"/>
    <property type="match status" value="1"/>
</dbReference>
<evidence type="ECO:0000256" key="4">
    <source>
        <dbReference type="ARBA" id="ARBA00022692"/>
    </source>
</evidence>
<evidence type="ECO:0000256" key="5">
    <source>
        <dbReference type="ARBA" id="ARBA00022989"/>
    </source>
</evidence>
<feature type="transmembrane region" description="Helical" evidence="7">
    <location>
        <begin position="108"/>
        <end position="130"/>
    </location>
</feature>
<evidence type="ECO:0000259" key="8">
    <source>
        <dbReference type="PROSITE" id="PS50928"/>
    </source>
</evidence>
<keyword evidence="6 7" id="KW-0472">Membrane</keyword>
<dbReference type="Gene3D" id="1.10.3720.10">
    <property type="entry name" value="MetI-like"/>
    <property type="match status" value="1"/>
</dbReference>
<dbReference type="PANTHER" id="PTHR43744:SF3">
    <property type="entry name" value="LACTOSE TRANSPORT SYSTEM PERMEASE PROTEIN LACG"/>
    <property type="match status" value="1"/>
</dbReference>
<feature type="domain" description="ABC transmembrane type-1" evidence="8">
    <location>
        <begin position="73"/>
        <end position="264"/>
    </location>
</feature>
<evidence type="ECO:0000256" key="7">
    <source>
        <dbReference type="RuleBase" id="RU363032"/>
    </source>
</evidence>
<feature type="transmembrane region" description="Helical" evidence="7">
    <location>
        <begin position="77"/>
        <end position="99"/>
    </location>
</feature>
<protein>
    <submittedName>
        <fullName evidence="9">Carbohydrate ABC transporter permease</fullName>
    </submittedName>
</protein>
<comment type="caution">
    <text evidence="9">The sequence shown here is derived from an EMBL/GenBank/DDBJ whole genome shotgun (WGS) entry which is preliminary data.</text>
</comment>
<dbReference type="CDD" id="cd06261">
    <property type="entry name" value="TM_PBP2"/>
    <property type="match status" value="1"/>
</dbReference>
<dbReference type="InterPro" id="IPR035906">
    <property type="entry name" value="MetI-like_sf"/>
</dbReference>
<evidence type="ECO:0000256" key="3">
    <source>
        <dbReference type="ARBA" id="ARBA00022475"/>
    </source>
</evidence>
<name>A0AAW7M8G5_9MICO</name>
<keyword evidence="4 7" id="KW-0812">Transmembrane</keyword>
<feature type="transmembrane region" description="Helical" evidence="7">
    <location>
        <begin position="12"/>
        <end position="34"/>
    </location>
</feature>
<dbReference type="AlphaFoldDB" id="A0AAW7M8G5"/>
<feature type="transmembrane region" description="Helical" evidence="7">
    <location>
        <begin position="243"/>
        <end position="264"/>
    </location>
</feature>
<dbReference type="GO" id="GO:0005886">
    <property type="term" value="C:plasma membrane"/>
    <property type="evidence" value="ECO:0007669"/>
    <property type="project" value="UniProtKB-SubCell"/>
</dbReference>
<keyword evidence="2 7" id="KW-0813">Transport</keyword>
<dbReference type="GO" id="GO:0055085">
    <property type="term" value="P:transmembrane transport"/>
    <property type="evidence" value="ECO:0007669"/>
    <property type="project" value="InterPro"/>
</dbReference>
<comment type="similarity">
    <text evidence="7">Belongs to the binding-protein-dependent transport system permease family.</text>
</comment>
<keyword evidence="10" id="KW-1185">Reference proteome</keyword>
<dbReference type="InterPro" id="IPR000515">
    <property type="entry name" value="MetI-like"/>
</dbReference>
<feature type="transmembrane region" description="Helical" evidence="7">
    <location>
        <begin position="216"/>
        <end position="236"/>
    </location>
</feature>
<proteinExistence type="inferred from homology"/>
<keyword evidence="3" id="KW-1003">Cell membrane</keyword>
<gene>
    <name evidence="9" type="ORF">QQX10_06575</name>
</gene>
<sequence>MFRYTKLTLVREIGVVLAALVMLSPFYILIATALKPRQALLTTPAISWPETPTFDAFREVMGEAGSSGVWQGLMNSLIITVGAVAGLVAIGSITAYVLARKLSKVSNVVYALVIAGIVVPPQLGLIPIYTSARSLGLIGSQWGMIVLYIGMIMPLSIFLYAGFVRAIPREYEEAATIDGASKFKVFTRVIFPLLAPATGTVAIMTGLVIWNDFFNALIFLQGTDAATLPVFMYGFVGSLTSRWDLIFAVVIISMIPILTFYLFAQKKFIQGFAGGIKS</sequence>
<keyword evidence="5 7" id="KW-1133">Transmembrane helix</keyword>
<comment type="subcellular location">
    <subcellularLocation>
        <location evidence="1 7">Cell membrane</location>
        <topology evidence="1 7">Multi-pass membrane protein</topology>
    </subcellularLocation>
</comment>
<organism evidence="9 10">
    <name type="scientific">Demequina lignilytica</name>
    <dbReference type="NCBI Taxonomy" id="3051663"/>
    <lineage>
        <taxon>Bacteria</taxon>
        <taxon>Bacillati</taxon>
        <taxon>Actinomycetota</taxon>
        <taxon>Actinomycetes</taxon>
        <taxon>Micrococcales</taxon>
        <taxon>Demequinaceae</taxon>
        <taxon>Demequina</taxon>
    </lineage>
</organism>
<evidence type="ECO:0000313" key="9">
    <source>
        <dbReference type="EMBL" id="MDN4487830.1"/>
    </source>
</evidence>
<dbReference type="Pfam" id="PF00528">
    <property type="entry name" value="BPD_transp_1"/>
    <property type="match status" value="1"/>
</dbReference>
<evidence type="ECO:0000256" key="6">
    <source>
        <dbReference type="ARBA" id="ARBA00023136"/>
    </source>
</evidence>
<reference evidence="9" key="1">
    <citation type="submission" date="2023-06" db="EMBL/GenBank/DDBJ databases">
        <title>Sysu t00039.</title>
        <authorList>
            <person name="Gao L."/>
            <person name="Fang B.-Z."/>
            <person name="Li W.-J."/>
        </authorList>
    </citation>
    <scope>NUCLEOTIDE SEQUENCE</scope>
    <source>
        <strain evidence="9">SYSU T00039</strain>
    </source>
</reference>
<accession>A0AAW7M8G5</accession>
<evidence type="ECO:0000256" key="1">
    <source>
        <dbReference type="ARBA" id="ARBA00004651"/>
    </source>
</evidence>
<dbReference type="Proteomes" id="UP001172737">
    <property type="component" value="Unassembled WGS sequence"/>
</dbReference>
<feature type="transmembrane region" description="Helical" evidence="7">
    <location>
        <begin position="142"/>
        <end position="164"/>
    </location>
</feature>